<keyword evidence="1" id="KW-0812">Transmembrane</keyword>
<dbReference type="AlphaFoldDB" id="A0A9Q3E1M2"/>
<gene>
    <name evidence="4" type="ORF">O181_050725</name>
</gene>
<protein>
    <recommendedName>
        <fullName evidence="3">DUF7872 domain-containing protein</fullName>
    </recommendedName>
</protein>
<dbReference type="EMBL" id="AVOT02021910">
    <property type="protein sequence ID" value="MBW0511010.1"/>
    <property type="molecule type" value="Genomic_DNA"/>
</dbReference>
<evidence type="ECO:0000256" key="1">
    <source>
        <dbReference type="SAM" id="Phobius"/>
    </source>
</evidence>
<evidence type="ECO:0000259" key="3">
    <source>
        <dbReference type="Pfam" id="PF25278"/>
    </source>
</evidence>
<feature type="domain" description="DUF7872" evidence="3">
    <location>
        <begin position="239"/>
        <end position="447"/>
    </location>
</feature>
<evidence type="ECO:0000256" key="2">
    <source>
        <dbReference type="SAM" id="SignalP"/>
    </source>
</evidence>
<keyword evidence="1" id="KW-1133">Transmembrane helix</keyword>
<keyword evidence="5" id="KW-1185">Reference proteome</keyword>
<feature type="chain" id="PRO_5040477339" description="DUF7872 domain-containing protein" evidence="2">
    <location>
        <begin position="18"/>
        <end position="478"/>
    </location>
</feature>
<dbReference type="Proteomes" id="UP000765509">
    <property type="component" value="Unassembled WGS sequence"/>
</dbReference>
<keyword evidence="2" id="KW-0732">Signal</keyword>
<accession>A0A9Q3E1M2</accession>
<proteinExistence type="predicted"/>
<keyword evidence="1" id="KW-0472">Membrane</keyword>
<evidence type="ECO:0000313" key="5">
    <source>
        <dbReference type="Proteomes" id="UP000765509"/>
    </source>
</evidence>
<feature type="signal peptide" evidence="2">
    <location>
        <begin position="1"/>
        <end position="17"/>
    </location>
</feature>
<dbReference type="PANTHER" id="PTHR33339:SF1">
    <property type="entry name" value="LYSM DOMAIN-CONTAINING PROTEIN"/>
    <property type="match status" value="1"/>
</dbReference>
<dbReference type="InterPro" id="IPR057194">
    <property type="entry name" value="DUF7872"/>
</dbReference>
<feature type="transmembrane region" description="Helical" evidence="1">
    <location>
        <begin position="183"/>
        <end position="203"/>
    </location>
</feature>
<comment type="caution">
    <text evidence="4">The sequence shown here is derived from an EMBL/GenBank/DDBJ whole genome shotgun (WGS) entry which is preliminary data.</text>
</comment>
<dbReference type="OrthoDB" id="2501761at2759"/>
<reference evidence="4" key="1">
    <citation type="submission" date="2021-03" db="EMBL/GenBank/DDBJ databases">
        <title>Draft genome sequence of rust myrtle Austropuccinia psidii MF-1, a brazilian biotype.</title>
        <authorList>
            <person name="Quecine M.C."/>
            <person name="Pachon D.M.R."/>
            <person name="Bonatelli M.L."/>
            <person name="Correr F.H."/>
            <person name="Franceschini L.M."/>
            <person name="Leite T.F."/>
            <person name="Margarido G.R.A."/>
            <person name="Almeida C.A."/>
            <person name="Ferrarezi J.A."/>
            <person name="Labate C.A."/>
        </authorList>
    </citation>
    <scope>NUCLEOTIDE SEQUENCE</scope>
    <source>
        <strain evidence="4">MF-1</strain>
    </source>
</reference>
<sequence>MAKVLTLILCAVGTISSSHFSKRADAIPQPNNTEKSLPPPAPVTTVVLKDNPGSILPVSKSLNWSDPCAPLPVEPATWNRLKLDNYLATLPEGKNITLLDFSIMSGVQNFICGIGETCNAGQPCSPIPGPTWQVFYAIQNWNLVENTVYSAIALGVSMTQSITSALVSDLYHPRKRSPLWKWNDIFSIAAAVAALAASVVLIWPGTLLAIGILYSINAIIDTGEGVVGLKLLQLNKKDRPDPFERWSEFSWYLQKWQSIAQRTLADRMMDIMNAGVSTPQGISSVLSNGTYFRHIETRQFHEVESQVSFTATARVLGAIIRDYGGFVTIGNGCHGKGPNGAWEDPNSISFCYPNKTMMNVIRQKDGKAVNTWYHGSVINSTYGFTAEYIATQSYNCQMKYGKPENNLYNMSAIPTDRNSDCVFNLPVCDTRIHAVHKAIKKHGTVYAFILITQISTMIFQLSAPTARDNSYNLHEASV</sequence>
<dbReference type="PANTHER" id="PTHR33339">
    <property type="entry name" value="LYSM DOMAIN-CONTAINING PROTEIN"/>
    <property type="match status" value="1"/>
</dbReference>
<evidence type="ECO:0000313" key="4">
    <source>
        <dbReference type="EMBL" id="MBW0511010.1"/>
    </source>
</evidence>
<dbReference type="Pfam" id="PF25278">
    <property type="entry name" value="DUF7872"/>
    <property type="match status" value="1"/>
</dbReference>
<organism evidence="4 5">
    <name type="scientific">Austropuccinia psidii MF-1</name>
    <dbReference type="NCBI Taxonomy" id="1389203"/>
    <lineage>
        <taxon>Eukaryota</taxon>
        <taxon>Fungi</taxon>
        <taxon>Dikarya</taxon>
        <taxon>Basidiomycota</taxon>
        <taxon>Pucciniomycotina</taxon>
        <taxon>Pucciniomycetes</taxon>
        <taxon>Pucciniales</taxon>
        <taxon>Sphaerophragmiaceae</taxon>
        <taxon>Austropuccinia</taxon>
    </lineage>
</organism>
<name>A0A9Q3E1M2_9BASI</name>